<dbReference type="SUPFAM" id="SSF53901">
    <property type="entry name" value="Thiolase-like"/>
    <property type="match status" value="1"/>
</dbReference>
<keyword evidence="4 14" id="KW-0808">Transferase</keyword>
<comment type="similarity">
    <text evidence="2 14">Belongs to the thiolase-like superfamily. FabH family.</text>
</comment>
<comment type="subcellular location">
    <subcellularLocation>
        <location evidence="14">Cytoplasm</location>
    </subcellularLocation>
</comment>
<comment type="pathway">
    <text evidence="1 14">Lipid metabolism; fatty acid biosynthesis.</text>
</comment>
<keyword evidence="14" id="KW-0963">Cytoplasm</keyword>
<dbReference type="PANTHER" id="PTHR43091:SF1">
    <property type="entry name" value="BETA-KETOACYL-[ACYL-CARRIER-PROTEIN] SYNTHASE III, CHLOROPLASTIC"/>
    <property type="match status" value="1"/>
</dbReference>
<dbReference type="OrthoDB" id="9815506at2"/>
<comment type="catalytic activity">
    <reaction evidence="10">
        <text>malonyl-[ACP] + acetyl-CoA + H(+) = 3-oxobutanoyl-[ACP] + CO2 + CoA</text>
        <dbReference type="Rhea" id="RHEA:12080"/>
        <dbReference type="Rhea" id="RHEA-COMP:9623"/>
        <dbReference type="Rhea" id="RHEA-COMP:9625"/>
        <dbReference type="ChEBI" id="CHEBI:15378"/>
        <dbReference type="ChEBI" id="CHEBI:16526"/>
        <dbReference type="ChEBI" id="CHEBI:57287"/>
        <dbReference type="ChEBI" id="CHEBI:57288"/>
        <dbReference type="ChEBI" id="CHEBI:78449"/>
        <dbReference type="ChEBI" id="CHEBI:78450"/>
        <dbReference type="EC" id="2.3.1.180"/>
    </reaction>
    <physiologicalReaction direction="left-to-right" evidence="10">
        <dbReference type="Rhea" id="RHEA:12081"/>
    </physiologicalReaction>
</comment>
<comment type="function">
    <text evidence="14">Catalyzes the condensation reaction of fatty acid synthesis by the addition to an acyl acceptor of two carbons from malonyl-ACP. Catalyzes the first condensation reaction which initiates fatty acid synthesis and may therefore play a role in governing the total rate of fatty acid production. Possesses both acetoacetyl-ACP synthase and acetyl transacylase activities. Its substrate specificity determines the biosynthesis of branched-chain and/or straight-chain of fatty acids.</text>
</comment>
<dbReference type="Pfam" id="PF08541">
    <property type="entry name" value="ACP_syn_III_C"/>
    <property type="match status" value="1"/>
</dbReference>
<evidence type="ECO:0000256" key="5">
    <source>
        <dbReference type="ARBA" id="ARBA00022832"/>
    </source>
</evidence>
<feature type="active site" evidence="14">
    <location>
        <position position="112"/>
    </location>
</feature>
<feature type="domain" description="Beta-ketoacyl-[acyl-carrier-protein] synthase III N-terminal" evidence="16">
    <location>
        <begin position="106"/>
        <end position="183"/>
    </location>
</feature>
<dbReference type="EC" id="2.3.1.180" evidence="14"/>
<dbReference type="InterPro" id="IPR013751">
    <property type="entry name" value="ACP_syn_III_N"/>
</dbReference>
<evidence type="ECO:0000256" key="7">
    <source>
        <dbReference type="ARBA" id="ARBA00023160"/>
    </source>
</evidence>
<evidence type="ECO:0000256" key="9">
    <source>
        <dbReference type="ARBA" id="ARBA00023315"/>
    </source>
</evidence>
<evidence type="ECO:0000256" key="14">
    <source>
        <dbReference type="HAMAP-Rule" id="MF_01815"/>
    </source>
</evidence>
<evidence type="ECO:0000313" key="18">
    <source>
        <dbReference type="Proteomes" id="UP000239863"/>
    </source>
</evidence>
<reference evidence="17 18" key="1">
    <citation type="submission" date="2018-02" db="EMBL/GenBank/DDBJ databases">
        <title>Genomic Encyclopedia of Archaeal and Bacterial Type Strains, Phase II (KMG-II): from individual species to whole genera.</title>
        <authorList>
            <person name="Goeker M."/>
        </authorList>
    </citation>
    <scope>NUCLEOTIDE SEQUENCE [LARGE SCALE GENOMIC DNA]</scope>
    <source>
        <strain evidence="17 18">DSM 15099</strain>
    </source>
</reference>
<dbReference type="InterPro" id="IPR004655">
    <property type="entry name" value="FabH"/>
</dbReference>
<evidence type="ECO:0000259" key="16">
    <source>
        <dbReference type="Pfam" id="PF08545"/>
    </source>
</evidence>
<dbReference type="AlphaFoldDB" id="A0A2S6FX41"/>
<organism evidence="17 18">
    <name type="scientific">Clostridium algidicarnis DSM 15099</name>
    <dbReference type="NCBI Taxonomy" id="1121295"/>
    <lineage>
        <taxon>Bacteria</taxon>
        <taxon>Bacillati</taxon>
        <taxon>Bacillota</taxon>
        <taxon>Clostridia</taxon>
        <taxon>Eubacteriales</taxon>
        <taxon>Clostridiaceae</taxon>
        <taxon>Clostridium</taxon>
    </lineage>
</organism>
<protein>
    <recommendedName>
        <fullName evidence="14">Beta-ketoacyl-[acyl-carrier-protein] synthase III</fullName>
        <shortName evidence="14">Beta-ketoacyl-ACP synthase III</shortName>
        <shortName evidence="14">KAS III</shortName>
        <ecNumber evidence="14">2.3.1.180</ecNumber>
    </recommendedName>
    <alternativeName>
        <fullName evidence="14">3-oxoacyl-[acyl-carrier-protein] synthase 3</fullName>
    </alternativeName>
    <alternativeName>
        <fullName evidence="14">3-oxoacyl-[acyl-carrier-protein] synthase III</fullName>
    </alternativeName>
</protein>
<evidence type="ECO:0000256" key="12">
    <source>
        <dbReference type="ARBA" id="ARBA00052467"/>
    </source>
</evidence>
<keyword evidence="3 14" id="KW-0444">Lipid biosynthesis</keyword>
<dbReference type="HAMAP" id="MF_01815">
    <property type="entry name" value="FabH"/>
    <property type="match status" value="1"/>
</dbReference>
<keyword evidence="8 14" id="KW-0511">Multifunctional enzyme</keyword>
<dbReference type="NCBIfam" id="NF006829">
    <property type="entry name" value="PRK09352.1"/>
    <property type="match status" value="1"/>
</dbReference>
<evidence type="ECO:0000256" key="10">
    <source>
        <dbReference type="ARBA" id="ARBA00051096"/>
    </source>
</evidence>
<comment type="subunit">
    <text evidence="14">Homodimer.</text>
</comment>
<evidence type="ECO:0000256" key="8">
    <source>
        <dbReference type="ARBA" id="ARBA00023268"/>
    </source>
</evidence>
<evidence type="ECO:0000256" key="3">
    <source>
        <dbReference type="ARBA" id="ARBA00022516"/>
    </source>
</evidence>
<dbReference type="GO" id="GO:0004315">
    <property type="term" value="F:3-oxoacyl-[acyl-carrier-protein] synthase activity"/>
    <property type="evidence" value="ECO:0007669"/>
    <property type="project" value="InterPro"/>
</dbReference>
<keyword evidence="5 14" id="KW-0276">Fatty acid metabolism</keyword>
<feature type="active site" evidence="14">
    <location>
        <position position="281"/>
    </location>
</feature>
<evidence type="ECO:0000256" key="11">
    <source>
        <dbReference type="ARBA" id="ARBA00052407"/>
    </source>
</evidence>
<name>A0A2S6FX41_9CLOT</name>
<dbReference type="InterPro" id="IPR016039">
    <property type="entry name" value="Thiolase-like"/>
</dbReference>
<comment type="domain">
    <text evidence="14">The last Arg residue of the ACP-binding site is essential for the weak association between ACP/AcpP and FabH.</text>
</comment>
<evidence type="ECO:0000313" key="17">
    <source>
        <dbReference type="EMBL" id="PPK48140.1"/>
    </source>
</evidence>
<comment type="catalytic activity">
    <reaction evidence="13">
        <text>3-methylbutanoyl-CoA + malonyl-[ACP] + H(+) = 5-methyl-3-oxohexanoyl-[ACP] + CO2 + CoA</text>
        <dbReference type="Rhea" id="RHEA:42272"/>
        <dbReference type="Rhea" id="RHEA-COMP:9623"/>
        <dbReference type="Rhea" id="RHEA-COMP:9941"/>
        <dbReference type="ChEBI" id="CHEBI:15378"/>
        <dbReference type="ChEBI" id="CHEBI:16526"/>
        <dbReference type="ChEBI" id="CHEBI:57287"/>
        <dbReference type="ChEBI" id="CHEBI:57345"/>
        <dbReference type="ChEBI" id="CHEBI:78449"/>
        <dbReference type="ChEBI" id="CHEBI:78822"/>
        <dbReference type="EC" id="2.3.1.300"/>
    </reaction>
    <physiologicalReaction direction="left-to-right" evidence="13">
        <dbReference type="Rhea" id="RHEA:42273"/>
    </physiologicalReaction>
</comment>
<proteinExistence type="inferred from homology"/>
<evidence type="ECO:0000256" key="13">
    <source>
        <dbReference type="ARBA" id="ARBA00052985"/>
    </source>
</evidence>
<dbReference type="GO" id="GO:0005737">
    <property type="term" value="C:cytoplasm"/>
    <property type="evidence" value="ECO:0007669"/>
    <property type="project" value="UniProtKB-SubCell"/>
</dbReference>
<evidence type="ECO:0000256" key="6">
    <source>
        <dbReference type="ARBA" id="ARBA00023098"/>
    </source>
</evidence>
<accession>A0A2S6FX41</accession>
<comment type="catalytic activity">
    <reaction evidence="12">
        <text>2-methylpropanoyl-CoA + malonyl-[ACP] + H(+) = 4-methyl-3-oxopentanoyl-[ACP] + CO2 + CoA</text>
        <dbReference type="Rhea" id="RHEA:42268"/>
        <dbReference type="Rhea" id="RHEA-COMP:9623"/>
        <dbReference type="Rhea" id="RHEA-COMP:9940"/>
        <dbReference type="ChEBI" id="CHEBI:15378"/>
        <dbReference type="ChEBI" id="CHEBI:16526"/>
        <dbReference type="ChEBI" id="CHEBI:57287"/>
        <dbReference type="ChEBI" id="CHEBI:57338"/>
        <dbReference type="ChEBI" id="CHEBI:78449"/>
        <dbReference type="ChEBI" id="CHEBI:78820"/>
        <dbReference type="EC" id="2.3.1.300"/>
    </reaction>
    <physiologicalReaction direction="left-to-right" evidence="12">
        <dbReference type="Rhea" id="RHEA:42269"/>
    </physiologicalReaction>
</comment>
<dbReference type="InterPro" id="IPR013747">
    <property type="entry name" value="ACP_syn_III_C"/>
</dbReference>
<dbReference type="STRING" id="37659.GCA_000703125_02216"/>
<feature type="active site" evidence="14">
    <location>
        <position position="251"/>
    </location>
</feature>
<dbReference type="GO" id="GO:0033818">
    <property type="term" value="F:beta-ketoacyl-acyl-carrier-protein synthase III activity"/>
    <property type="evidence" value="ECO:0007669"/>
    <property type="project" value="UniProtKB-UniRule"/>
</dbReference>
<sequence length="324" mass="35300">MSEVKIIGTGSYIPKGITTNDDLSRWVDTSDEWISSRTGIKERRLSIGENTSELASKAAIDALKDANMKAEDIELIIVATITGDSFTPSTACMVQESIGAFNAVAFDISAACSGFIFGLNTAYQFIKAGQMKNALIIGAEVLSKIVDFKDRNTCVLFGDGAGAAILKASKKQGILYNNIGSDGINGKESLNCTAVQLSNPYTKVEKKEESFISMNGKEVFRFAVKIIPKSIEQILKDTNNRLEDIKYIIPHQANLRIVEFAAKKLKVDIEKFYVNLDRYGNTSSASIPIALDEMNKNGLLKKGDKIILVGFGGGLTWGSTLIKW</sequence>
<dbReference type="CDD" id="cd00830">
    <property type="entry name" value="KAS_III"/>
    <property type="match status" value="1"/>
</dbReference>
<keyword evidence="6 14" id="KW-0443">Lipid metabolism</keyword>
<feature type="region of interest" description="ACP-binding" evidence="14">
    <location>
        <begin position="252"/>
        <end position="256"/>
    </location>
</feature>
<keyword evidence="9 14" id="KW-0012">Acyltransferase</keyword>
<dbReference type="FunFam" id="3.40.47.10:FF:000004">
    <property type="entry name" value="3-oxoacyl-[acyl-carrier-protein] synthase 3"/>
    <property type="match status" value="1"/>
</dbReference>
<dbReference type="Gene3D" id="3.40.47.10">
    <property type="match status" value="1"/>
</dbReference>
<dbReference type="UniPathway" id="UPA00094"/>
<dbReference type="PANTHER" id="PTHR43091">
    <property type="entry name" value="3-OXOACYL-[ACYL-CARRIER-PROTEIN] SYNTHASE"/>
    <property type="match status" value="1"/>
</dbReference>
<dbReference type="RefSeq" id="WP_104409938.1">
    <property type="nucleotide sequence ID" value="NZ_PTIS01000009.1"/>
</dbReference>
<dbReference type="Pfam" id="PF08545">
    <property type="entry name" value="ACP_syn_III"/>
    <property type="match status" value="1"/>
</dbReference>
<evidence type="ECO:0000256" key="2">
    <source>
        <dbReference type="ARBA" id="ARBA00008642"/>
    </source>
</evidence>
<comment type="catalytic activity">
    <reaction evidence="11">
        <text>(2S)-2-methylbutanoyl-CoA + malonyl-[ACP] + H(+) = (4S)-4-methyl-3-oxohexanoyl-[ACP] + CO2 + CoA</text>
        <dbReference type="Rhea" id="RHEA:42276"/>
        <dbReference type="Rhea" id="RHEA-COMP:9623"/>
        <dbReference type="Rhea" id="RHEA-COMP:17148"/>
        <dbReference type="ChEBI" id="CHEBI:15378"/>
        <dbReference type="ChEBI" id="CHEBI:16526"/>
        <dbReference type="ChEBI" id="CHEBI:57287"/>
        <dbReference type="ChEBI" id="CHEBI:78449"/>
        <dbReference type="ChEBI" id="CHEBI:88166"/>
        <dbReference type="ChEBI" id="CHEBI:167462"/>
        <dbReference type="EC" id="2.3.1.300"/>
    </reaction>
    <physiologicalReaction direction="left-to-right" evidence="11">
        <dbReference type="Rhea" id="RHEA:42277"/>
    </physiologicalReaction>
</comment>
<comment type="caution">
    <text evidence="17">The sequence shown here is derived from an EMBL/GenBank/DDBJ whole genome shotgun (WGS) entry which is preliminary data.</text>
</comment>
<gene>
    <name evidence="14" type="primary">fabH</name>
    <name evidence="17" type="ORF">BD821_1093</name>
</gene>
<dbReference type="EMBL" id="PTIS01000009">
    <property type="protein sequence ID" value="PPK48140.1"/>
    <property type="molecule type" value="Genomic_DNA"/>
</dbReference>
<feature type="domain" description="Beta-ketoacyl-[acyl-carrier-protein] synthase III C-terminal" evidence="15">
    <location>
        <begin position="236"/>
        <end position="324"/>
    </location>
</feature>
<evidence type="ECO:0000256" key="4">
    <source>
        <dbReference type="ARBA" id="ARBA00022679"/>
    </source>
</evidence>
<dbReference type="GO" id="GO:0006633">
    <property type="term" value="P:fatty acid biosynthetic process"/>
    <property type="evidence" value="ECO:0007669"/>
    <property type="project" value="UniProtKB-UniRule"/>
</dbReference>
<dbReference type="Proteomes" id="UP000239863">
    <property type="component" value="Unassembled WGS sequence"/>
</dbReference>
<evidence type="ECO:0000256" key="1">
    <source>
        <dbReference type="ARBA" id="ARBA00005194"/>
    </source>
</evidence>
<dbReference type="NCBIfam" id="TIGR00747">
    <property type="entry name" value="fabH"/>
    <property type="match status" value="1"/>
</dbReference>
<evidence type="ECO:0000259" key="15">
    <source>
        <dbReference type="Pfam" id="PF08541"/>
    </source>
</evidence>
<keyword evidence="7 14" id="KW-0275">Fatty acid biosynthesis</keyword>